<gene>
    <name evidence="1" type="primary">Nfu_g_1_000868</name>
</gene>
<organism evidence="1">
    <name type="scientific">Nothobranchius kadleci</name>
    <name type="common">African annual killifish</name>
    <dbReference type="NCBI Taxonomy" id="1051664"/>
    <lineage>
        <taxon>Eukaryota</taxon>
        <taxon>Metazoa</taxon>
        <taxon>Chordata</taxon>
        <taxon>Craniata</taxon>
        <taxon>Vertebrata</taxon>
        <taxon>Euteleostomi</taxon>
        <taxon>Actinopterygii</taxon>
        <taxon>Neopterygii</taxon>
        <taxon>Teleostei</taxon>
        <taxon>Neoteleostei</taxon>
        <taxon>Acanthomorphata</taxon>
        <taxon>Ovalentaria</taxon>
        <taxon>Atherinomorphae</taxon>
        <taxon>Cyprinodontiformes</taxon>
        <taxon>Nothobranchiidae</taxon>
        <taxon>Nothobranchius</taxon>
    </lineage>
</organism>
<sequence length="44" mass="5182">QSREGEEEYSGVRKRGVATMKCCCITLYCFYFELIFNSVTVWMC</sequence>
<name>A0A1A8CQE2_NOTKA</name>
<evidence type="ECO:0000313" key="1">
    <source>
        <dbReference type="EMBL" id="SBP81278.1"/>
    </source>
</evidence>
<reference evidence="1" key="1">
    <citation type="submission" date="2016-05" db="EMBL/GenBank/DDBJ databases">
        <authorList>
            <person name="Lavstsen T."/>
            <person name="Jespersen J.S."/>
        </authorList>
    </citation>
    <scope>NUCLEOTIDE SEQUENCE</scope>
    <source>
        <tissue evidence="1">Brain</tissue>
    </source>
</reference>
<dbReference type="AlphaFoldDB" id="A0A1A8CQE2"/>
<feature type="non-terminal residue" evidence="1">
    <location>
        <position position="1"/>
    </location>
</feature>
<protein>
    <submittedName>
        <fullName evidence="1">Uncharacterized protein</fullName>
    </submittedName>
</protein>
<dbReference type="EMBL" id="HADZ01017337">
    <property type="protein sequence ID" value="SBP81278.1"/>
    <property type="molecule type" value="Transcribed_RNA"/>
</dbReference>
<proteinExistence type="predicted"/>
<accession>A0A1A8CQE2</accession>
<reference evidence="1" key="2">
    <citation type="submission" date="2016-06" db="EMBL/GenBank/DDBJ databases">
        <title>The genome of a short-lived fish provides insights into sex chromosome evolution and the genetic control of aging.</title>
        <authorList>
            <person name="Reichwald K."/>
            <person name="Felder M."/>
            <person name="Petzold A."/>
            <person name="Koch P."/>
            <person name="Groth M."/>
            <person name="Platzer M."/>
        </authorList>
    </citation>
    <scope>NUCLEOTIDE SEQUENCE</scope>
    <source>
        <tissue evidence="1">Brain</tissue>
    </source>
</reference>